<comment type="catalytic activity">
    <reaction evidence="10">
        <text>glutaryl-CoA + oxidized [electron-transfer flavoprotein] + 2 H(+) = (2E)-butenoyl-CoA + reduced [electron-transfer flavoprotein] + CO2</text>
        <dbReference type="Rhea" id="RHEA:13389"/>
        <dbReference type="Rhea" id="RHEA-COMP:10685"/>
        <dbReference type="Rhea" id="RHEA-COMP:10686"/>
        <dbReference type="ChEBI" id="CHEBI:15378"/>
        <dbReference type="ChEBI" id="CHEBI:16526"/>
        <dbReference type="ChEBI" id="CHEBI:57332"/>
        <dbReference type="ChEBI" id="CHEBI:57378"/>
        <dbReference type="ChEBI" id="CHEBI:57692"/>
        <dbReference type="ChEBI" id="CHEBI:58307"/>
        <dbReference type="EC" id="1.3.8.6"/>
    </reaction>
</comment>
<comment type="cofactor">
    <cofactor evidence="1 11">
        <name>FAD</name>
        <dbReference type="ChEBI" id="CHEBI:57692"/>
    </cofactor>
</comment>
<dbReference type="PANTHER" id="PTHR42807:SF1">
    <property type="entry name" value="GLUTARYL-COA DEHYDROGENASE, MITOCHONDRIAL"/>
    <property type="match status" value="1"/>
</dbReference>
<dbReference type="Proteomes" id="UP000593892">
    <property type="component" value="Chromosome"/>
</dbReference>
<sequence length="389" mass="42848">MTPFRGVDYLHIDSLLNDEEKLVRQTARQFTEDRVVPIIKDCYNQGRFPAELIPEMGELGFFGANLEGYGCAGLSNVEYGLIMQELERGDSGLRSFVSVQGALVMYPIHTYGSEEQREKYLPLLAEGKLIGCFGLTEPGFGSNPGGMTTTAKRDGEDWILNGEKTWITNGTAAGVAVVWARTPEGVRGFLVEKGTPGFTSSDIHGKLSMRASVTSSLAFNDCRIPESQRLPNAIGLKTALGCLSQARYGIGWGVLGAAMDCFETARQYTLVRKQFDDRPIATHQLVQEKLAWMVTEITKGQLLAMQCGRLKDGKKLDFAHVSMLKRNNVAIALDCARLSRDLLGGNGIIDDYPIMRHMCNLETVKTYEGTDHIHALVIGERVTGLPAYR</sequence>
<dbReference type="InterPro" id="IPR013786">
    <property type="entry name" value="AcylCoA_DH/ox_N"/>
</dbReference>
<evidence type="ECO:0000256" key="8">
    <source>
        <dbReference type="ARBA" id="ARBA00037927"/>
    </source>
</evidence>
<dbReference type="InterPro" id="IPR009100">
    <property type="entry name" value="AcylCoA_DH/oxidase_NM_dom_sf"/>
</dbReference>
<dbReference type="KEGG" id="pfer:IRI77_24280"/>
<dbReference type="InterPro" id="IPR037069">
    <property type="entry name" value="AcylCoA_DH/ox_N_sf"/>
</dbReference>
<dbReference type="GO" id="GO:0004361">
    <property type="term" value="F:glutaryl-CoA dehydrogenase activity"/>
    <property type="evidence" value="ECO:0007669"/>
    <property type="project" value="UniProtKB-EC"/>
</dbReference>
<dbReference type="GO" id="GO:0050660">
    <property type="term" value="F:flavin adenine dinucleotide binding"/>
    <property type="evidence" value="ECO:0007669"/>
    <property type="project" value="InterPro"/>
</dbReference>
<keyword evidence="6 11" id="KW-0560">Oxidoreductase</keyword>
<dbReference type="Pfam" id="PF02770">
    <property type="entry name" value="Acyl-CoA_dh_M"/>
    <property type="match status" value="1"/>
</dbReference>
<dbReference type="Gene3D" id="1.20.140.10">
    <property type="entry name" value="Butyryl-CoA Dehydrogenase, subunit A, domain 3"/>
    <property type="match status" value="1"/>
</dbReference>
<evidence type="ECO:0000256" key="9">
    <source>
        <dbReference type="ARBA" id="ARBA00039033"/>
    </source>
</evidence>
<dbReference type="EC" id="1.3.8.6" evidence="9"/>
<feature type="domain" description="Acyl-CoA oxidase/dehydrogenase middle" evidence="13">
    <location>
        <begin position="132"/>
        <end position="222"/>
    </location>
</feature>
<name>A0A7S7NLR5_PALFE</name>
<keyword evidence="5" id="KW-0809">Transit peptide</keyword>
<evidence type="ECO:0000256" key="10">
    <source>
        <dbReference type="ARBA" id="ARBA00049493"/>
    </source>
</evidence>
<keyword evidence="4 11" id="KW-0274">FAD</keyword>
<comment type="pathway">
    <text evidence="8">Amino-acid metabolism; tryptophan metabolism.</text>
</comment>
<evidence type="ECO:0000313" key="16">
    <source>
        <dbReference type="Proteomes" id="UP000593892"/>
    </source>
</evidence>
<dbReference type="InterPro" id="IPR006091">
    <property type="entry name" value="Acyl-CoA_Oxase/DH_mid-dom"/>
</dbReference>
<comment type="pathway">
    <text evidence="7">Amino-acid metabolism; lysine degradation.</text>
</comment>
<dbReference type="InterPro" id="IPR006089">
    <property type="entry name" value="Acyl-CoA_DH_CS"/>
</dbReference>
<dbReference type="SUPFAM" id="SSF56645">
    <property type="entry name" value="Acyl-CoA dehydrogenase NM domain-like"/>
    <property type="match status" value="1"/>
</dbReference>
<evidence type="ECO:0000256" key="11">
    <source>
        <dbReference type="RuleBase" id="RU362125"/>
    </source>
</evidence>
<dbReference type="PROSITE" id="PS00073">
    <property type="entry name" value="ACYL_COA_DH_2"/>
    <property type="match status" value="1"/>
</dbReference>
<evidence type="ECO:0000259" key="12">
    <source>
        <dbReference type="Pfam" id="PF00441"/>
    </source>
</evidence>
<evidence type="ECO:0000259" key="13">
    <source>
        <dbReference type="Pfam" id="PF02770"/>
    </source>
</evidence>
<dbReference type="InterPro" id="IPR046373">
    <property type="entry name" value="Acyl-CoA_Oxase/DH_mid-dom_sf"/>
</dbReference>
<dbReference type="InterPro" id="IPR036250">
    <property type="entry name" value="AcylCo_DH-like_C"/>
</dbReference>
<dbReference type="Pfam" id="PF00441">
    <property type="entry name" value="Acyl-CoA_dh_1"/>
    <property type="match status" value="1"/>
</dbReference>
<dbReference type="GO" id="GO:0046949">
    <property type="term" value="P:fatty-acyl-CoA biosynthetic process"/>
    <property type="evidence" value="ECO:0007669"/>
    <property type="project" value="TreeGrafter"/>
</dbReference>
<dbReference type="InterPro" id="IPR009075">
    <property type="entry name" value="AcylCo_DH/oxidase_C"/>
</dbReference>
<dbReference type="Gene3D" id="1.10.540.10">
    <property type="entry name" value="Acyl-CoA dehydrogenase/oxidase, N-terminal domain"/>
    <property type="match status" value="1"/>
</dbReference>
<organism evidence="15 16">
    <name type="scientific">Paludibaculum fermentans</name>
    <dbReference type="NCBI Taxonomy" id="1473598"/>
    <lineage>
        <taxon>Bacteria</taxon>
        <taxon>Pseudomonadati</taxon>
        <taxon>Acidobacteriota</taxon>
        <taxon>Terriglobia</taxon>
        <taxon>Bryobacterales</taxon>
        <taxon>Bryobacteraceae</taxon>
        <taxon>Paludibaculum</taxon>
    </lineage>
</organism>
<dbReference type="EMBL" id="CP063849">
    <property type="protein sequence ID" value="QOY85918.1"/>
    <property type="molecule type" value="Genomic_DNA"/>
</dbReference>
<dbReference type="Pfam" id="PF02771">
    <property type="entry name" value="Acyl-CoA_dh_N"/>
    <property type="match status" value="1"/>
</dbReference>
<dbReference type="InterPro" id="IPR052033">
    <property type="entry name" value="Glutaryl-CoA_DH_mitochondrial"/>
</dbReference>
<evidence type="ECO:0000256" key="1">
    <source>
        <dbReference type="ARBA" id="ARBA00001974"/>
    </source>
</evidence>
<evidence type="ECO:0000256" key="5">
    <source>
        <dbReference type="ARBA" id="ARBA00022946"/>
    </source>
</evidence>
<evidence type="ECO:0000256" key="7">
    <source>
        <dbReference type="ARBA" id="ARBA00037899"/>
    </source>
</evidence>
<dbReference type="FunFam" id="1.10.540.10:FF:000026">
    <property type="entry name" value="Acyl-CoA dehydrogenase medium chain"/>
    <property type="match status" value="1"/>
</dbReference>
<keyword evidence="16" id="KW-1185">Reference proteome</keyword>
<comment type="similarity">
    <text evidence="2 11">Belongs to the acyl-CoA dehydrogenase family.</text>
</comment>
<dbReference type="Gene3D" id="2.40.110.10">
    <property type="entry name" value="Butyryl-CoA Dehydrogenase, subunit A, domain 2"/>
    <property type="match status" value="1"/>
</dbReference>
<evidence type="ECO:0000313" key="15">
    <source>
        <dbReference type="EMBL" id="QOY85918.1"/>
    </source>
</evidence>
<feature type="domain" description="Acyl-CoA dehydrogenase/oxidase N-terminal" evidence="14">
    <location>
        <begin position="17"/>
        <end position="128"/>
    </location>
</feature>
<feature type="domain" description="Acyl-CoA dehydrogenase/oxidase C-terminal" evidence="12">
    <location>
        <begin position="235"/>
        <end position="382"/>
    </location>
</feature>
<keyword evidence="3 11" id="KW-0285">Flavoprotein</keyword>
<evidence type="ECO:0000256" key="4">
    <source>
        <dbReference type="ARBA" id="ARBA00022827"/>
    </source>
</evidence>
<dbReference type="AlphaFoldDB" id="A0A7S7NLR5"/>
<evidence type="ECO:0000256" key="3">
    <source>
        <dbReference type="ARBA" id="ARBA00022630"/>
    </source>
</evidence>
<dbReference type="SUPFAM" id="SSF47203">
    <property type="entry name" value="Acyl-CoA dehydrogenase C-terminal domain-like"/>
    <property type="match status" value="1"/>
</dbReference>
<accession>A0A7S7NLR5</accession>
<evidence type="ECO:0000259" key="14">
    <source>
        <dbReference type="Pfam" id="PF02771"/>
    </source>
</evidence>
<protein>
    <recommendedName>
        <fullName evidence="9">glutaryl-CoA dehydrogenase (ETF)</fullName>
        <ecNumber evidence="9">1.3.8.6</ecNumber>
    </recommendedName>
</protein>
<dbReference type="RefSeq" id="WP_194447588.1">
    <property type="nucleotide sequence ID" value="NZ_CP063849.1"/>
</dbReference>
<reference evidence="15 16" key="1">
    <citation type="submission" date="2020-10" db="EMBL/GenBank/DDBJ databases">
        <title>Complete genome sequence of Paludibaculum fermentans P105T, a facultatively anaerobic acidobacterium capable of dissimilatory Fe(III) reduction.</title>
        <authorList>
            <person name="Dedysh S.N."/>
            <person name="Beletsky A.V."/>
            <person name="Kulichevskaya I.S."/>
            <person name="Mardanov A.V."/>
            <person name="Ravin N.V."/>
        </authorList>
    </citation>
    <scope>NUCLEOTIDE SEQUENCE [LARGE SCALE GENOMIC DNA]</scope>
    <source>
        <strain evidence="15 16">P105</strain>
    </source>
</reference>
<dbReference type="GO" id="GO:0000062">
    <property type="term" value="F:fatty-acyl-CoA binding"/>
    <property type="evidence" value="ECO:0007669"/>
    <property type="project" value="TreeGrafter"/>
</dbReference>
<gene>
    <name evidence="15" type="ORF">IRI77_24280</name>
</gene>
<proteinExistence type="inferred from homology"/>
<dbReference type="PANTHER" id="PTHR42807">
    <property type="entry name" value="GLUTARYL-COA DEHYDROGENASE, MITOCHONDRIAL"/>
    <property type="match status" value="1"/>
</dbReference>
<evidence type="ECO:0000256" key="6">
    <source>
        <dbReference type="ARBA" id="ARBA00023002"/>
    </source>
</evidence>
<dbReference type="GO" id="GO:0033539">
    <property type="term" value="P:fatty acid beta-oxidation using acyl-CoA dehydrogenase"/>
    <property type="evidence" value="ECO:0007669"/>
    <property type="project" value="TreeGrafter"/>
</dbReference>
<evidence type="ECO:0000256" key="2">
    <source>
        <dbReference type="ARBA" id="ARBA00009347"/>
    </source>
</evidence>